<sequence>MFRNVPNLRFNSFSNTYNEITIGTHIIQKGRKAKSSEWNLPAYSINNSVGFALQKDQWGDASYTKLSKEGYKYIEKGDFAYNPARINVGSIGLYKENTPCIVSSLYVCFETKPSIINDYLYIYLKSEKFNKKILRTQEGGVRTYFFYDKLEKTKMYIPSLKEQLKILKFLSLIDERIETQNKIINKYESLIKIIIDLKIYDPFSDKKALKKYASLKNGYAFKSEDYLENGRYKIITISNVTGNQYISRKANKIDIIPYDIQSHQLLRKGDILVSLTGNVGRVSMVDAENCLLNQRVGLILSKDIKLQEYLFIVLNSFNFEKSMIKKAQGAAQLNIGKSDVENYKIPCPTETKLKITNLVLKYLSRLFIEKSILEQHKKERQYLLNNLFI</sequence>
<keyword evidence="5" id="KW-0255">Endonuclease</keyword>
<dbReference type="RefSeq" id="WP_129721818.1">
    <property type="nucleotide sequence ID" value="NZ_CP101808.1"/>
</dbReference>
<dbReference type="Pfam" id="PF01420">
    <property type="entry name" value="Methylase_S"/>
    <property type="match status" value="2"/>
</dbReference>
<keyword evidence="3" id="KW-0238">DNA-binding</keyword>
<feature type="domain" description="Type I restriction modification DNA specificity" evidence="4">
    <location>
        <begin position="63"/>
        <end position="186"/>
    </location>
</feature>
<gene>
    <name evidence="5" type="ORF">NPA09_01680</name>
</gene>
<evidence type="ECO:0000256" key="3">
    <source>
        <dbReference type="ARBA" id="ARBA00023125"/>
    </source>
</evidence>
<proteinExistence type="inferred from homology"/>
<evidence type="ECO:0000313" key="5">
    <source>
        <dbReference type="EMBL" id="UUD37262.1"/>
    </source>
</evidence>
<protein>
    <submittedName>
        <fullName evidence="5">Restriction endonuclease subunit S</fullName>
        <ecNumber evidence="5">3.1.21.-</ecNumber>
    </submittedName>
</protein>
<keyword evidence="5" id="KW-0540">Nuclease</keyword>
<keyword evidence="6" id="KW-1185">Reference proteome</keyword>
<dbReference type="Proteomes" id="UP001059576">
    <property type="component" value="Chromosome"/>
</dbReference>
<name>A0ABY5J1X1_9BACT</name>
<reference evidence="5" key="1">
    <citation type="submission" date="2022-07" db="EMBL/GenBank/DDBJ databases">
        <title>Complete genome of Mycoplasma equigenitalium type strain T37.</title>
        <authorList>
            <person name="Spergser J."/>
        </authorList>
    </citation>
    <scope>NUCLEOTIDE SEQUENCE</scope>
    <source>
        <strain evidence="5">T37</strain>
    </source>
</reference>
<accession>A0ABY5J1X1</accession>
<dbReference type="GO" id="GO:0016787">
    <property type="term" value="F:hydrolase activity"/>
    <property type="evidence" value="ECO:0007669"/>
    <property type="project" value="UniProtKB-KW"/>
</dbReference>
<dbReference type="CDD" id="cd16961">
    <property type="entry name" value="RMtype1_S_TRD-CR_like"/>
    <property type="match status" value="1"/>
</dbReference>
<keyword evidence="5" id="KW-0378">Hydrolase</keyword>
<evidence type="ECO:0000256" key="1">
    <source>
        <dbReference type="ARBA" id="ARBA00010923"/>
    </source>
</evidence>
<evidence type="ECO:0000256" key="2">
    <source>
        <dbReference type="ARBA" id="ARBA00022747"/>
    </source>
</evidence>
<dbReference type="Gene3D" id="3.90.220.20">
    <property type="entry name" value="DNA methylase specificity domains"/>
    <property type="match status" value="2"/>
</dbReference>
<dbReference type="InterPro" id="IPR052021">
    <property type="entry name" value="Type-I_RS_S_subunit"/>
</dbReference>
<feature type="domain" description="Type I restriction modification DNA specificity" evidence="4">
    <location>
        <begin position="213"/>
        <end position="377"/>
    </location>
</feature>
<dbReference type="EC" id="3.1.21.-" evidence="5"/>
<dbReference type="PANTHER" id="PTHR30408">
    <property type="entry name" value="TYPE-1 RESTRICTION ENZYME ECOKI SPECIFICITY PROTEIN"/>
    <property type="match status" value="1"/>
</dbReference>
<dbReference type="PANTHER" id="PTHR30408:SF12">
    <property type="entry name" value="TYPE I RESTRICTION ENZYME MJAVIII SPECIFICITY SUBUNIT"/>
    <property type="match status" value="1"/>
</dbReference>
<evidence type="ECO:0000259" key="4">
    <source>
        <dbReference type="Pfam" id="PF01420"/>
    </source>
</evidence>
<keyword evidence="2" id="KW-0680">Restriction system</keyword>
<dbReference type="GO" id="GO:0004519">
    <property type="term" value="F:endonuclease activity"/>
    <property type="evidence" value="ECO:0007669"/>
    <property type="project" value="UniProtKB-KW"/>
</dbReference>
<dbReference type="SUPFAM" id="SSF116734">
    <property type="entry name" value="DNA methylase specificity domain"/>
    <property type="match status" value="2"/>
</dbReference>
<dbReference type="InterPro" id="IPR044946">
    <property type="entry name" value="Restrct_endonuc_typeI_TRD_sf"/>
</dbReference>
<organism evidence="5 6">
    <name type="scientific">Mycoplasmopsis equigenitalium</name>
    <dbReference type="NCBI Taxonomy" id="114883"/>
    <lineage>
        <taxon>Bacteria</taxon>
        <taxon>Bacillati</taxon>
        <taxon>Mycoplasmatota</taxon>
        <taxon>Mycoplasmoidales</taxon>
        <taxon>Metamycoplasmataceae</taxon>
        <taxon>Mycoplasmopsis</taxon>
    </lineage>
</organism>
<dbReference type="InterPro" id="IPR000055">
    <property type="entry name" value="Restrct_endonuc_typeI_TRD"/>
</dbReference>
<dbReference type="CDD" id="cd17278">
    <property type="entry name" value="RMtype1_S_LdeBORF1052P-TRD2-CR2"/>
    <property type="match status" value="1"/>
</dbReference>
<comment type="similarity">
    <text evidence="1">Belongs to the type-I restriction system S methylase family.</text>
</comment>
<evidence type="ECO:0000313" key="6">
    <source>
        <dbReference type="Proteomes" id="UP001059576"/>
    </source>
</evidence>
<dbReference type="EMBL" id="CP101808">
    <property type="protein sequence ID" value="UUD37262.1"/>
    <property type="molecule type" value="Genomic_DNA"/>
</dbReference>